<name>A0A1I4PBP6_9FIRM</name>
<evidence type="ECO:0000313" key="3">
    <source>
        <dbReference type="Proteomes" id="UP000199520"/>
    </source>
</evidence>
<sequence length="128" mass="13999">MSNPIVKCTVDQCSHYMPGDQCMAAKISIYNEEATGKSEQVKDTQCKSFHDRKTMGDMIGALHNANIGGTISAAFLDGTQVTPQVECFVNNCSYWQGNNVCNASQIDVFGVNAAKTDDTDCRTFKKKD</sequence>
<accession>A0A1I4PBP6</accession>
<dbReference type="EMBL" id="FOTS01000061">
    <property type="protein sequence ID" value="SFM25248.1"/>
    <property type="molecule type" value="Genomic_DNA"/>
</dbReference>
<dbReference type="InterPro" id="IPR011437">
    <property type="entry name" value="DUF1540"/>
</dbReference>
<organism evidence="2 3">
    <name type="scientific">Pelosinus propionicus DSM 13327</name>
    <dbReference type="NCBI Taxonomy" id="1123291"/>
    <lineage>
        <taxon>Bacteria</taxon>
        <taxon>Bacillati</taxon>
        <taxon>Bacillota</taxon>
        <taxon>Negativicutes</taxon>
        <taxon>Selenomonadales</taxon>
        <taxon>Sporomusaceae</taxon>
        <taxon>Pelosinus</taxon>
    </lineage>
</organism>
<dbReference type="Pfam" id="PF07561">
    <property type="entry name" value="DUF1540"/>
    <property type="match status" value="2"/>
</dbReference>
<reference evidence="3" key="1">
    <citation type="submission" date="2016-10" db="EMBL/GenBank/DDBJ databases">
        <authorList>
            <person name="Varghese N."/>
            <person name="Submissions S."/>
        </authorList>
    </citation>
    <scope>NUCLEOTIDE SEQUENCE [LARGE SCALE GENOMIC DNA]</scope>
    <source>
        <strain evidence="3">DSM 13327</strain>
    </source>
</reference>
<protein>
    <recommendedName>
        <fullName evidence="1">DUF1540 domain-containing protein</fullName>
    </recommendedName>
</protein>
<evidence type="ECO:0000259" key="1">
    <source>
        <dbReference type="Pfam" id="PF07561"/>
    </source>
</evidence>
<proteinExistence type="predicted"/>
<keyword evidence="3" id="KW-1185">Reference proteome</keyword>
<dbReference type="RefSeq" id="WP_090943106.1">
    <property type="nucleotide sequence ID" value="NZ_FOTS01000061.1"/>
</dbReference>
<dbReference type="Proteomes" id="UP000199520">
    <property type="component" value="Unassembled WGS sequence"/>
</dbReference>
<dbReference type="AlphaFoldDB" id="A0A1I4PBP6"/>
<dbReference type="OrthoDB" id="1681234at2"/>
<feature type="domain" description="DUF1540" evidence="1">
    <location>
        <begin position="85"/>
        <end position="124"/>
    </location>
</feature>
<feature type="domain" description="DUF1540" evidence="1">
    <location>
        <begin position="6"/>
        <end position="49"/>
    </location>
</feature>
<evidence type="ECO:0000313" key="2">
    <source>
        <dbReference type="EMBL" id="SFM25248.1"/>
    </source>
</evidence>
<gene>
    <name evidence="2" type="ORF">SAMN04490355_10613</name>
</gene>